<sequence length="709" mass="79437">MATLQPDSCYLGTEEGRGGGGNLTRMEGASEIVEEISQDAGSSEPLVGMLDMVLLAVLAGVSVYYFFLKDGGGGKTEELQALKSFTISPTQLSSRSNDSSFLAKMKSSGRNVIVFYGSQTGTAEEFAGRLAKEATRYGMKGMVADPEESDMTELSRLTEVDNHLAIFCLATYGEGDPTDNAQEFFELLQAGDEQLDGIQYTVFGLGNKTYEHYNATGQYVDKRMAELGAVRMFPLGMGDDDANMEDDFITWKDSMWPKVCEAFGLEAQALDINMRQYKLTVHEEYDPSRLYTGEIARLNSLKIGSQRPPFDTKNPFMAEIKINRELFKGGDRNCMHIELNIDGSRIRYDSGDHVAIYPINNPELVSRLIQLVGEDSNRVITLTNVDEDSSKRHPFPCPCTYLTALSHYVDISAVPRTHVLKELAEYTTDNKEKEQLLLMSGTSDEGKALYQRWVVQDVRNVVHILEDLPSCKPPLDHICELLPRLQARYYSISSSSKLHPNTIHVTANVLCYTTPTGRVNKGVCTTFLHGLKPDNGTKHYVPIFVRKSQFRLPIKPAVPVLMIGPGTGIAPFRGFIQDRNLQKEEGKPVGETVLYFGCRNKSKDFLYEEELTEYSNASLIKLYVAFSRDQEQKVYVTHLLEQNKEEVWRILGKENGHLYVCGDAKSMARDVHALVTKICQSEGDMTQTEAEAYVKKMSNQKRYSSDVWS</sequence>
<dbReference type="PRINTS" id="PR00371">
    <property type="entry name" value="FPNCR"/>
</dbReference>
<feature type="binding site" evidence="10">
    <location>
        <begin position="627"/>
        <end position="628"/>
    </location>
    <ligand>
        <name>NADP(+)</name>
        <dbReference type="ChEBI" id="CHEBI:58349"/>
    </ligand>
</feature>
<dbReference type="InterPro" id="IPR001433">
    <property type="entry name" value="OxRdtase_FAD/NAD-bd"/>
</dbReference>
<comment type="cofactor">
    <cofactor evidence="10">
        <name>FAD</name>
        <dbReference type="ChEBI" id="CHEBI:57692"/>
    </cofactor>
    <text evidence="10">Binds 1 FAD per monomer.</text>
</comment>
<evidence type="ECO:0000256" key="7">
    <source>
        <dbReference type="ARBA" id="ARBA00022989"/>
    </source>
</evidence>
<dbReference type="EC" id="1.6.2.4" evidence="10 11"/>
<evidence type="ECO:0000256" key="5">
    <source>
        <dbReference type="ARBA" id="ARBA00022827"/>
    </source>
</evidence>
<keyword evidence="6 10" id="KW-0521">NADP</keyword>
<feature type="domain" description="FAD-binding FR-type" evidence="14">
    <location>
        <begin position="313"/>
        <end position="553"/>
    </location>
</feature>
<dbReference type="PRINTS" id="PR00369">
    <property type="entry name" value="FLAVODOXIN"/>
</dbReference>
<comment type="similarity">
    <text evidence="10">In the N-terminal section; belongs to the flavodoxin family.</text>
</comment>
<feature type="binding site" evidence="10">
    <location>
        <position position="670"/>
    </location>
    <ligand>
        <name>NADP(+)</name>
        <dbReference type="ChEBI" id="CHEBI:58349"/>
    </ligand>
</feature>
<feature type="binding site" evidence="10">
    <location>
        <position position="332"/>
    </location>
    <ligand>
        <name>NADP(+)</name>
        <dbReference type="ChEBI" id="CHEBI:58349"/>
    </ligand>
</feature>
<dbReference type="Gene3D" id="3.40.50.360">
    <property type="match status" value="1"/>
</dbReference>
<comment type="similarity">
    <text evidence="10">Belongs to the NADPH--cytochrome P450 reductase family.</text>
</comment>
<dbReference type="Gene3D" id="1.20.990.10">
    <property type="entry name" value="NADPH-cytochrome p450 Reductase, Chain A, domain 3"/>
    <property type="match status" value="1"/>
</dbReference>
<dbReference type="InterPro" id="IPR001709">
    <property type="entry name" value="Flavoprot_Pyr_Nucl_cyt_Rdtase"/>
</dbReference>
<dbReference type="InterPro" id="IPR017938">
    <property type="entry name" value="Riboflavin_synthase-like_b-brl"/>
</dbReference>
<feature type="domain" description="Flavodoxin-like" evidence="13">
    <location>
        <begin position="112"/>
        <end position="256"/>
    </location>
</feature>
<evidence type="ECO:0000256" key="9">
    <source>
        <dbReference type="ARBA" id="ARBA00023136"/>
    </source>
</evidence>
<dbReference type="Pfam" id="PF00258">
    <property type="entry name" value="Flavodoxin_1"/>
    <property type="match status" value="1"/>
</dbReference>
<name>A0AAE1URX0_9EUCA</name>
<evidence type="ECO:0000256" key="2">
    <source>
        <dbReference type="ARBA" id="ARBA00022643"/>
    </source>
</evidence>
<keyword evidence="9 10" id="KW-0472">Membrane</keyword>
<reference evidence="15" key="1">
    <citation type="submission" date="2023-11" db="EMBL/GenBank/DDBJ databases">
        <title>Genome assemblies of two species of porcelain crab, Petrolisthes cinctipes and Petrolisthes manimaculis (Anomura: Porcellanidae).</title>
        <authorList>
            <person name="Angst P."/>
        </authorList>
    </citation>
    <scope>NUCLEOTIDE SEQUENCE</scope>
    <source>
        <strain evidence="15">PB745_02</strain>
        <tissue evidence="15">Gill</tissue>
    </source>
</reference>
<dbReference type="GO" id="GO:0003958">
    <property type="term" value="F:NADPH-hemoprotein reductase activity"/>
    <property type="evidence" value="ECO:0007669"/>
    <property type="project" value="UniProtKB-UniRule"/>
</dbReference>
<evidence type="ECO:0000256" key="8">
    <source>
        <dbReference type="ARBA" id="ARBA00023002"/>
    </source>
</evidence>
<gene>
    <name evidence="15" type="ORF">Pmani_001151</name>
</gene>
<comment type="caution">
    <text evidence="10">Lacks conserved residue(s) required for the propagation of feature annotation.</text>
</comment>
<dbReference type="PANTHER" id="PTHR19384:SF17">
    <property type="entry name" value="NADPH--CYTOCHROME P450 REDUCTASE"/>
    <property type="match status" value="1"/>
</dbReference>
<protein>
    <recommendedName>
        <fullName evidence="10 11">NADPH--cytochrome P450 reductase</fullName>
        <shortName evidence="10">CPR</shortName>
        <shortName evidence="10">P450R</shortName>
        <ecNumber evidence="10 11">1.6.2.4</ecNumber>
    </recommendedName>
</protein>
<dbReference type="GO" id="GO:0005829">
    <property type="term" value="C:cytosol"/>
    <property type="evidence" value="ECO:0007669"/>
    <property type="project" value="TreeGrafter"/>
</dbReference>
<keyword evidence="16" id="KW-1185">Reference proteome</keyword>
<keyword evidence="7 10" id="KW-1133">Transmembrane helix</keyword>
<feature type="binding site" evidence="10">
    <location>
        <begin position="522"/>
        <end position="525"/>
    </location>
    <ligand>
        <name>FAD</name>
        <dbReference type="ChEBI" id="CHEBI:57692"/>
    </ligand>
</feature>
<dbReference type="InterPro" id="IPR029039">
    <property type="entry name" value="Flavoprotein-like_sf"/>
</dbReference>
<comment type="function">
    <text evidence="10">This enzyme is required for electron transfer from NADP to cytochrome P450 in microsomes. It can also provide electron transfer to heme oxygenase and cytochrome B5.</text>
</comment>
<keyword evidence="8 10" id="KW-0560">Oxidoreductase</keyword>
<feature type="binding site" evidence="10">
    <location>
        <position position="567"/>
    </location>
    <ligand>
        <name>NADP(+)</name>
        <dbReference type="ChEBI" id="CHEBI:58349"/>
    </ligand>
</feature>
<dbReference type="EMBL" id="JAWZYT010000075">
    <property type="protein sequence ID" value="KAK4328475.1"/>
    <property type="molecule type" value="Genomic_DNA"/>
</dbReference>
<dbReference type="Gene3D" id="3.40.50.80">
    <property type="entry name" value="Nucleotide-binding domain of ferredoxin-NADP reductase (FNR) module"/>
    <property type="match status" value="1"/>
</dbReference>
<dbReference type="InterPro" id="IPR001094">
    <property type="entry name" value="Flavdoxin-like"/>
</dbReference>
<dbReference type="PROSITE" id="PS50902">
    <property type="entry name" value="FLAVODOXIN_LIKE"/>
    <property type="match status" value="1"/>
</dbReference>
<dbReference type="Pfam" id="PF00175">
    <property type="entry name" value="NAD_binding_1"/>
    <property type="match status" value="1"/>
</dbReference>
<dbReference type="InterPro" id="IPR023173">
    <property type="entry name" value="NADPH_Cyt_P450_Rdtase_alpha"/>
</dbReference>
<dbReference type="PIRSF" id="PIRSF000208">
    <property type="entry name" value="P450R"/>
    <property type="match status" value="1"/>
</dbReference>
<dbReference type="InterPro" id="IPR008254">
    <property type="entry name" value="Flavodoxin/NO_synth"/>
</dbReference>
<evidence type="ECO:0000256" key="11">
    <source>
        <dbReference type="PIRNR" id="PIRNR000208"/>
    </source>
</evidence>
<dbReference type="FunFam" id="3.40.50.80:FF:000001">
    <property type="entry name" value="NADPH--cytochrome P450 reductase 1"/>
    <property type="match status" value="1"/>
</dbReference>
<evidence type="ECO:0000259" key="13">
    <source>
        <dbReference type="PROSITE" id="PS50902"/>
    </source>
</evidence>
<dbReference type="HAMAP" id="MF_03212">
    <property type="entry name" value="NCPR"/>
    <property type="match status" value="1"/>
</dbReference>
<dbReference type="InterPro" id="IPR017927">
    <property type="entry name" value="FAD-bd_FR_type"/>
</dbReference>
<evidence type="ECO:0000256" key="4">
    <source>
        <dbReference type="ARBA" id="ARBA00022824"/>
    </source>
</evidence>
<keyword evidence="1 10" id="KW-0285">Flavoprotein</keyword>
<dbReference type="GO" id="GO:0010181">
    <property type="term" value="F:FMN binding"/>
    <property type="evidence" value="ECO:0007669"/>
    <property type="project" value="UniProtKB-UniRule"/>
</dbReference>
<dbReference type="FunFam" id="3.40.50.360:FF:000036">
    <property type="entry name" value="NADPH--cytochrome P450 reductase"/>
    <property type="match status" value="1"/>
</dbReference>
<dbReference type="InterPro" id="IPR003097">
    <property type="entry name" value="CysJ-like_FAD-binding"/>
</dbReference>
<dbReference type="AlphaFoldDB" id="A0AAE1URX0"/>
<dbReference type="PANTHER" id="PTHR19384">
    <property type="entry name" value="NITRIC OXIDE SYNTHASE-RELATED"/>
    <property type="match status" value="1"/>
</dbReference>
<organism evidence="15 16">
    <name type="scientific">Petrolisthes manimaculis</name>
    <dbReference type="NCBI Taxonomy" id="1843537"/>
    <lineage>
        <taxon>Eukaryota</taxon>
        <taxon>Metazoa</taxon>
        <taxon>Ecdysozoa</taxon>
        <taxon>Arthropoda</taxon>
        <taxon>Crustacea</taxon>
        <taxon>Multicrustacea</taxon>
        <taxon>Malacostraca</taxon>
        <taxon>Eumalacostraca</taxon>
        <taxon>Eucarida</taxon>
        <taxon>Decapoda</taxon>
        <taxon>Pleocyemata</taxon>
        <taxon>Anomura</taxon>
        <taxon>Galatheoidea</taxon>
        <taxon>Porcellanidae</taxon>
        <taxon>Petrolisthes</taxon>
    </lineage>
</organism>
<dbReference type="SUPFAM" id="SSF63380">
    <property type="entry name" value="Riboflavin synthase domain-like"/>
    <property type="match status" value="1"/>
</dbReference>
<proteinExistence type="inferred from homology"/>
<evidence type="ECO:0000256" key="1">
    <source>
        <dbReference type="ARBA" id="ARBA00022630"/>
    </source>
</evidence>
<dbReference type="GO" id="GO:0005789">
    <property type="term" value="C:endoplasmic reticulum membrane"/>
    <property type="evidence" value="ECO:0007669"/>
    <property type="project" value="UniProtKB-SubCell"/>
</dbReference>
<feature type="binding site" evidence="10">
    <location>
        <position position="512"/>
    </location>
    <ligand>
        <name>FAD</name>
        <dbReference type="ChEBI" id="CHEBI:57692"/>
    </ligand>
</feature>
<comment type="caution">
    <text evidence="15">The sequence shown here is derived from an EMBL/GenBank/DDBJ whole genome shotgun (WGS) entry which is preliminary data.</text>
</comment>
<dbReference type="CDD" id="cd06204">
    <property type="entry name" value="CYPOR"/>
    <property type="match status" value="1"/>
</dbReference>
<comment type="catalytic activity">
    <reaction evidence="10 11">
        <text>2 oxidized [cytochrome P450] + NADPH = 2 reduced [cytochrome P450] + NADP(+) + H(+)</text>
        <dbReference type="Rhea" id="RHEA:24040"/>
        <dbReference type="Rhea" id="RHEA-COMP:14627"/>
        <dbReference type="Rhea" id="RHEA-COMP:14628"/>
        <dbReference type="ChEBI" id="CHEBI:15378"/>
        <dbReference type="ChEBI" id="CHEBI:55376"/>
        <dbReference type="ChEBI" id="CHEBI:57783"/>
        <dbReference type="ChEBI" id="CHEBI:58349"/>
        <dbReference type="ChEBI" id="CHEBI:60344"/>
        <dbReference type="EC" id="1.6.2.4"/>
    </reaction>
</comment>
<dbReference type="PROSITE" id="PS51384">
    <property type="entry name" value="FAD_FR"/>
    <property type="match status" value="1"/>
</dbReference>
<dbReference type="InterPro" id="IPR023208">
    <property type="entry name" value="P450R"/>
</dbReference>
<dbReference type="Pfam" id="PF00667">
    <property type="entry name" value="FAD_binding_1"/>
    <property type="match status" value="1"/>
</dbReference>
<keyword evidence="5 10" id="KW-0274">FAD</keyword>
<feature type="transmembrane region" description="Helical" evidence="10">
    <location>
        <begin position="46"/>
        <end position="67"/>
    </location>
</feature>
<dbReference type="Proteomes" id="UP001292094">
    <property type="component" value="Unassembled WGS sequence"/>
</dbReference>
<comment type="similarity">
    <text evidence="10 11">In the C-terminal section; belongs to the flavoprotein pyridine nucleotide cytochrome reductase family.</text>
</comment>
<evidence type="ECO:0000256" key="10">
    <source>
        <dbReference type="HAMAP-Rule" id="MF_03212"/>
    </source>
</evidence>
<feature type="binding site" evidence="10">
    <location>
        <begin position="118"/>
        <end position="123"/>
    </location>
    <ligand>
        <name>FMN</name>
        <dbReference type="ChEBI" id="CHEBI:58210"/>
    </ligand>
</feature>
<feature type="binding site" evidence="10">
    <location>
        <position position="708"/>
    </location>
    <ligand>
        <name>FAD</name>
        <dbReference type="ChEBI" id="CHEBI:57692"/>
    </ligand>
</feature>
<dbReference type="GO" id="GO:0009725">
    <property type="term" value="P:response to hormone"/>
    <property type="evidence" value="ECO:0007669"/>
    <property type="project" value="TreeGrafter"/>
</dbReference>
<dbReference type="SUPFAM" id="SSF52343">
    <property type="entry name" value="Ferredoxin reductase-like, C-terminal NADP-linked domain"/>
    <property type="match status" value="1"/>
</dbReference>
<keyword evidence="3 10" id="KW-0812">Transmembrane</keyword>
<evidence type="ECO:0000313" key="16">
    <source>
        <dbReference type="Proteomes" id="UP001292094"/>
    </source>
</evidence>
<dbReference type="GO" id="GO:0050661">
    <property type="term" value="F:NADP binding"/>
    <property type="evidence" value="ECO:0007669"/>
    <property type="project" value="UniProtKB-UniRule"/>
</dbReference>
<feature type="binding site" evidence="10">
    <location>
        <begin position="633"/>
        <end position="637"/>
    </location>
    <ligand>
        <name>NADP(+)</name>
        <dbReference type="ChEBI" id="CHEBI:58349"/>
    </ligand>
</feature>
<evidence type="ECO:0000259" key="14">
    <source>
        <dbReference type="PROSITE" id="PS51384"/>
    </source>
</evidence>
<comment type="cofactor">
    <cofactor evidence="10">
        <name>FMN</name>
        <dbReference type="ChEBI" id="CHEBI:58210"/>
    </cofactor>
    <text evidence="10">Binds 1 FMN per monomer.</text>
</comment>
<keyword evidence="2 10" id="KW-0288">FMN</keyword>
<dbReference type="FunFam" id="1.20.990.10:FF:000001">
    <property type="entry name" value="NADPH--cytochrome P450 reductase"/>
    <property type="match status" value="1"/>
</dbReference>
<dbReference type="Gene3D" id="2.40.30.10">
    <property type="entry name" value="Translation factors"/>
    <property type="match status" value="1"/>
</dbReference>
<evidence type="ECO:0000256" key="6">
    <source>
        <dbReference type="ARBA" id="ARBA00022857"/>
    </source>
</evidence>
<evidence type="ECO:0000256" key="12">
    <source>
        <dbReference type="SAM" id="MobiDB-lite"/>
    </source>
</evidence>
<keyword evidence="4 10" id="KW-0256">Endoplasmic reticulum</keyword>
<evidence type="ECO:0000313" key="15">
    <source>
        <dbReference type="EMBL" id="KAK4328475.1"/>
    </source>
</evidence>
<feature type="binding site" evidence="10">
    <location>
        <begin position="170"/>
        <end position="173"/>
    </location>
    <ligand>
        <name>FMN</name>
        <dbReference type="ChEBI" id="CHEBI:58210"/>
    </ligand>
</feature>
<dbReference type="InterPro" id="IPR039261">
    <property type="entry name" value="FNR_nucleotide-bd"/>
</dbReference>
<evidence type="ECO:0000256" key="3">
    <source>
        <dbReference type="ARBA" id="ARBA00022692"/>
    </source>
</evidence>
<feature type="region of interest" description="Disordered" evidence="12">
    <location>
        <begin position="1"/>
        <end position="25"/>
    </location>
</feature>
<accession>A0AAE1URX0</accession>
<feature type="binding site" evidence="10">
    <location>
        <begin position="488"/>
        <end position="491"/>
    </location>
    <ligand>
        <name>FAD</name>
        <dbReference type="ChEBI" id="CHEBI:57692"/>
    </ligand>
</feature>
<feature type="binding site" evidence="10">
    <location>
        <position position="240"/>
    </location>
    <ligand>
        <name>FMN</name>
        <dbReference type="ChEBI" id="CHEBI:58210"/>
    </ligand>
</feature>
<dbReference type="GO" id="GO:0050660">
    <property type="term" value="F:flavin adenine dinucleotide binding"/>
    <property type="evidence" value="ECO:0007669"/>
    <property type="project" value="UniProtKB-UniRule"/>
</dbReference>
<dbReference type="SUPFAM" id="SSF52218">
    <property type="entry name" value="Flavoproteins"/>
    <property type="match status" value="1"/>
</dbReference>
<feature type="binding site" evidence="10">
    <location>
        <begin position="205"/>
        <end position="214"/>
    </location>
    <ligand>
        <name>FMN</name>
        <dbReference type="ChEBI" id="CHEBI:58210"/>
    </ligand>
</feature>
<comment type="subcellular location">
    <subcellularLocation>
        <location evidence="10">Endoplasmic reticulum membrane</location>
        <topology evidence="10">Single-pass membrane protein</topology>
        <orientation evidence="10">Cytoplasmic side</orientation>
    </subcellularLocation>
</comment>